<dbReference type="GO" id="GO:0006355">
    <property type="term" value="P:regulation of DNA-templated transcription"/>
    <property type="evidence" value="ECO:0007669"/>
    <property type="project" value="InterPro"/>
</dbReference>
<feature type="modified residue" description="4-aspartylphosphate" evidence="6">
    <location>
        <position position="51"/>
    </location>
</feature>
<dbReference type="GO" id="GO:0000156">
    <property type="term" value="F:phosphorelay response regulator activity"/>
    <property type="evidence" value="ECO:0007669"/>
    <property type="project" value="TreeGrafter"/>
</dbReference>
<dbReference type="GO" id="GO:0005829">
    <property type="term" value="C:cytosol"/>
    <property type="evidence" value="ECO:0007669"/>
    <property type="project" value="TreeGrafter"/>
</dbReference>
<dbReference type="InterPro" id="IPR001867">
    <property type="entry name" value="OmpR/PhoB-type_DNA-bd"/>
</dbReference>
<dbReference type="STRING" id="1121877.FEAC_09940"/>
<dbReference type="RefSeq" id="WP_035391761.1">
    <property type="nucleotide sequence ID" value="NZ_JQKF01000059.1"/>
</dbReference>
<comment type="caution">
    <text evidence="10">The sequence shown here is derived from an EMBL/GenBank/DDBJ whole genome shotgun (WGS) entry which is preliminary data.</text>
</comment>
<evidence type="ECO:0000256" key="6">
    <source>
        <dbReference type="PROSITE-ProRule" id="PRU00169"/>
    </source>
</evidence>
<keyword evidence="4 7" id="KW-0238">DNA-binding</keyword>
<dbReference type="SMART" id="SM00862">
    <property type="entry name" value="Trans_reg_C"/>
    <property type="match status" value="1"/>
</dbReference>
<dbReference type="GeneID" id="78372258"/>
<feature type="domain" description="Response regulatory" evidence="8">
    <location>
        <begin position="2"/>
        <end position="115"/>
    </location>
</feature>
<dbReference type="InterPro" id="IPR039420">
    <property type="entry name" value="WalR-like"/>
</dbReference>
<dbReference type="InterPro" id="IPR001789">
    <property type="entry name" value="Sig_transdc_resp-reg_receiver"/>
</dbReference>
<keyword evidence="5" id="KW-0804">Transcription</keyword>
<evidence type="ECO:0000259" key="9">
    <source>
        <dbReference type="PROSITE" id="PS51755"/>
    </source>
</evidence>
<dbReference type="SMART" id="SM00448">
    <property type="entry name" value="REC"/>
    <property type="match status" value="1"/>
</dbReference>
<dbReference type="eggNOG" id="COG0745">
    <property type="taxonomic scope" value="Bacteria"/>
</dbReference>
<dbReference type="EMBL" id="JXUW01000006">
    <property type="protein sequence ID" value="KJE77280.1"/>
    <property type="molecule type" value="Genomic_DNA"/>
</dbReference>
<dbReference type="InterPro" id="IPR036388">
    <property type="entry name" value="WH-like_DNA-bd_sf"/>
</dbReference>
<organism evidence="10 11">
    <name type="scientific">Ferrimicrobium acidiphilum DSM 19497</name>
    <dbReference type="NCBI Taxonomy" id="1121877"/>
    <lineage>
        <taxon>Bacteria</taxon>
        <taxon>Bacillati</taxon>
        <taxon>Actinomycetota</taxon>
        <taxon>Acidimicrobiia</taxon>
        <taxon>Acidimicrobiales</taxon>
        <taxon>Acidimicrobiaceae</taxon>
        <taxon>Ferrimicrobium</taxon>
    </lineage>
</organism>
<dbReference type="CDD" id="cd00383">
    <property type="entry name" value="trans_reg_C"/>
    <property type="match status" value="1"/>
</dbReference>
<dbReference type="Pfam" id="PF00486">
    <property type="entry name" value="Trans_reg_C"/>
    <property type="match status" value="1"/>
</dbReference>
<dbReference type="PROSITE" id="PS51755">
    <property type="entry name" value="OMPR_PHOB"/>
    <property type="match status" value="1"/>
</dbReference>
<name>A0A0D8FVI4_9ACTN</name>
<dbReference type="AlphaFoldDB" id="A0A0D8FVI4"/>
<keyword evidence="3" id="KW-0805">Transcription regulation</keyword>
<evidence type="ECO:0000313" key="11">
    <source>
        <dbReference type="Proteomes" id="UP000032336"/>
    </source>
</evidence>
<protein>
    <submittedName>
        <fullName evidence="10">Transcriptional activator protein CzcR</fullName>
    </submittedName>
</protein>
<keyword evidence="2" id="KW-0902">Two-component regulatory system</keyword>
<dbReference type="InterPro" id="IPR011006">
    <property type="entry name" value="CheY-like_superfamily"/>
</dbReference>
<evidence type="ECO:0000256" key="3">
    <source>
        <dbReference type="ARBA" id="ARBA00023015"/>
    </source>
</evidence>
<dbReference type="OrthoDB" id="9802426at2"/>
<feature type="domain" description="OmpR/PhoB-type" evidence="9">
    <location>
        <begin position="123"/>
        <end position="220"/>
    </location>
</feature>
<evidence type="ECO:0000256" key="7">
    <source>
        <dbReference type="PROSITE-ProRule" id="PRU01091"/>
    </source>
</evidence>
<dbReference type="Pfam" id="PF00072">
    <property type="entry name" value="Response_reg"/>
    <property type="match status" value="1"/>
</dbReference>
<proteinExistence type="predicted"/>
<dbReference type="PANTHER" id="PTHR48111">
    <property type="entry name" value="REGULATOR OF RPOS"/>
    <property type="match status" value="1"/>
</dbReference>
<evidence type="ECO:0000256" key="1">
    <source>
        <dbReference type="ARBA" id="ARBA00022553"/>
    </source>
</evidence>
<reference evidence="10 11" key="1">
    <citation type="submission" date="2015-01" db="EMBL/GenBank/DDBJ databases">
        <title>Draft genome of the acidophilic iron oxidizer Ferrimicrobium acidiphilum strain T23.</title>
        <authorList>
            <person name="Poehlein A."/>
            <person name="Eisen S."/>
            <person name="Schloemann M."/>
            <person name="Johnson B.D."/>
            <person name="Daniel R."/>
            <person name="Muehling M."/>
        </authorList>
    </citation>
    <scope>NUCLEOTIDE SEQUENCE [LARGE SCALE GENOMIC DNA]</scope>
    <source>
        <strain evidence="10 11">T23</strain>
    </source>
</reference>
<keyword evidence="1 6" id="KW-0597">Phosphoprotein</keyword>
<sequence length="223" mass="25505">MRVLIVEDHPETGRWLLQELSRTSWKCDLAATVQSARSLARQESYDVVLLDVMLPDGSGVEFCQELRILGNFAIIMVTARDDVTDRIDALDRGADDYVIKPFAIGELIARIRAVSRRMNGDRGPVLECFDLRLWVEERSVEQGGHLLELSRREFDLLAVFMRNSKKVLTRDQLLELAWGYVFYAESNVVDVTVKRLRERLDPNGKVIIDTVRGVGYVLRPARE</sequence>
<dbReference type="PROSITE" id="PS50110">
    <property type="entry name" value="RESPONSE_REGULATORY"/>
    <property type="match status" value="1"/>
</dbReference>
<dbReference type="GO" id="GO:0000976">
    <property type="term" value="F:transcription cis-regulatory region binding"/>
    <property type="evidence" value="ECO:0007669"/>
    <property type="project" value="TreeGrafter"/>
</dbReference>
<feature type="DNA-binding region" description="OmpR/PhoB-type" evidence="7">
    <location>
        <begin position="123"/>
        <end position="220"/>
    </location>
</feature>
<evidence type="ECO:0000256" key="5">
    <source>
        <dbReference type="ARBA" id="ARBA00023163"/>
    </source>
</evidence>
<evidence type="ECO:0000256" key="2">
    <source>
        <dbReference type="ARBA" id="ARBA00023012"/>
    </source>
</evidence>
<dbReference type="Gene3D" id="3.40.50.2300">
    <property type="match status" value="1"/>
</dbReference>
<dbReference type="PANTHER" id="PTHR48111:SF22">
    <property type="entry name" value="REGULATOR OF RPOS"/>
    <property type="match status" value="1"/>
</dbReference>
<evidence type="ECO:0000259" key="8">
    <source>
        <dbReference type="PROSITE" id="PS50110"/>
    </source>
</evidence>
<keyword evidence="11" id="KW-1185">Reference proteome</keyword>
<evidence type="ECO:0000256" key="4">
    <source>
        <dbReference type="ARBA" id="ARBA00023125"/>
    </source>
</evidence>
<dbReference type="SUPFAM" id="SSF52172">
    <property type="entry name" value="CheY-like"/>
    <property type="match status" value="1"/>
</dbReference>
<gene>
    <name evidence="10" type="primary">czcR</name>
    <name evidence="10" type="ORF">FEAC_09940</name>
</gene>
<dbReference type="Gene3D" id="6.10.250.690">
    <property type="match status" value="1"/>
</dbReference>
<dbReference type="Proteomes" id="UP000032336">
    <property type="component" value="Unassembled WGS sequence"/>
</dbReference>
<dbReference type="Gene3D" id="1.10.10.10">
    <property type="entry name" value="Winged helix-like DNA-binding domain superfamily/Winged helix DNA-binding domain"/>
    <property type="match status" value="1"/>
</dbReference>
<accession>A0A0D8FVI4</accession>
<evidence type="ECO:0000313" key="10">
    <source>
        <dbReference type="EMBL" id="KJE77280.1"/>
    </source>
</evidence>
<dbReference type="GO" id="GO:0032993">
    <property type="term" value="C:protein-DNA complex"/>
    <property type="evidence" value="ECO:0007669"/>
    <property type="project" value="TreeGrafter"/>
</dbReference>